<sequence>MDERAASSFLTEAELQERLRAGRDAAVRRRSERLRLRAAFAATRCVGLQERHATKLARLDRELSDLADPGLPP</sequence>
<organism evidence="1 2">
    <name type="scientific">Asanoa ferruginea</name>
    <dbReference type="NCBI Taxonomy" id="53367"/>
    <lineage>
        <taxon>Bacteria</taxon>
        <taxon>Bacillati</taxon>
        <taxon>Actinomycetota</taxon>
        <taxon>Actinomycetes</taxon>
        <taxon>Micromonosporales</taxon>
        <taxon>Micromonosporaceae</taxon>
        <taxon>Asanoa</taxon>
    </lineage>
</organism>
<name>A0A3D9ZKW3_9ACTN</name>
<evidence type="ECO:0000313" key="1">
    <source>
        <dbReference type="EMBL" id="REF97851.1"/>
    </source>
</evidence>
<protein>
    <submittedName>
        <fullName evidence="1">Uncharacterized protein</fullName>
    </submittedName>
</protein>
<evidence type="ECO:0000313" key="2">
    <source>
        <dbReference type="Proteomes" id="UP000256913"/>
    </source>
</evidence>
<reference evidence="1 2" key="1">
    <citation type="submission" date="2018-08" db="EMBL/GenBank/DDBJ databases">
        <title>Sequencing the genomes of 1000 actinobacteria strains.</title>
        <authorList>
            <person name="Klenk H.-P."/>
        </authorList>
    </citation>
    <scope>NUCLEOTIDE SEQUENCE [LARGE SCALE GENOMIC DNA]</scope>
    <source>
        <strain evidence="1 2">DSM 44099</strain>
    </source>
</reference>
<dbReference type="RefSeq" id="WP_147315547.1">
    <property type="nucleotide sequence ID" value="NZ_BONB01000090.1"/>
</dbReference>
<dbReference type="EMBL" id="QUMQ01000001">
    <property type="protein sequence ID" value="REF97851.1"/>
    <property type="molecule type" value="Genomic_DNA"/>
</dbReference>
<dbReference type="Proteomes" id="UP000256913">
    <property type="component" value="Unassembled WGS sequence"/>
</dbReference>
<gene>
    <name evidence="1" type="ORF">DFJ67_3858</name>
</gene>
<proteinExistence type="predicted"/>
<comment type="caution">
    <text evidence="1">The sequence shown here is derived from an EMBL/GenBank/DDBJ whole genome shotgun (WGS) entry which is preliminary data.</text>
</comment>
<accession>A0A3D9ZKW3</accession>
<dbReference type="AlphaFoldDB" id="A0A3D9ZKW3"/>
<keyword evidence="2" id="KW-1185">Reference proteome</keyword>